<evidence type="ECO:0000256" key="9">
    <source>
        <dbReference type="ARBA" id="ARBA00022777"/>
    </source>
</evidence>
<dbReference type="Pfam" id="PF01627">
    <property type="entry name" value="Hpt"/>
    <property type="match status" value="1"/>
</dbReference>
<evidence type="ECO:0000256" key="4">
    <source>
        <dbReference type="ARBA" id="ARBA00022475"/>
    </source>
</evidence>
<dbReference type="FunFam" id="3.30.565.10:FF:000010">
    <property type="entry name" value="Sensor histidine kinase RcsC"/>
    <property type="match status" value="1"/>
</dbReference>
<dbReference type="CDD" id="cd00088">
    <property type="entry name" value="HPT"/>
    <property type="match status" value="1"/>
</dbReference>
<dbReference type="InterPro" id="IPR008207">
    <property type="entry name" value="Sig_transdc_His_kin_Hpt_dom"/>
</dbReference>
<dbReference type="PROSITE" id="PS50110">
    <property type="entry name" value="RESPONSE_REGULATORY"/>
    <property type="match status" value="1"/>
</dbReference>
<evidence type="ECO:0000256" key="7">
    <source>
        <dbReference type="ARBA" id="ARBA00022692"/>
    </source>
</evidence>
<dbReference type="SUPFAM" id="SSF47226">
    <property type="entry name" value="Histidine-containing phosphotransfer domain, HPT domain"/>
    <property type="match status" value="1"/>
</dbReference>
<dbReference type="SUPFAM" id="SSF52172">
    <property type="entry name" value="CheY-like"/>
    <property type="match status" value="1"/>
</dbReference>
<evidence type="ECO:0000256" key="5">
    <source>
        <dbReference type="ARBA" id="ARBA00022553"/>
    </source>
</evidence>
<dbReference type="InterPro" id="IPR001789">
    <property type="entry name" value="Sig_transdc_resp-reg_receiver"/>
</dbReference>
<name>A0A5P8P3F2_9BACT</name>
<sequence>MIQINHLFISAQKLVKILNEKNIDLKSNKILIQIFTSVLDETIIESNLKSILKELPNAHIIGSTTSGEIIDAQMSEDNFFLSISIFKNTSIKSIHKIEKDSYELGEQVSKELFDKKPCKCIISFCDGIKHNGEEYLKALNKKNIDEAVLAGGMAADMQRFTKTYTIHQDKVFQGGAVAVALYGDDLDVYQDYNLGWRAVGPKFTITKSKGPRVYEINNKPIEKLYEEVLGLEVVKNIPNSTIEFPLIKKEADTYIARSMISKLDDSIVYAGNLHEGEEVQFGIGSSALANRYDFSKNVNFNKNNIQASFIYSCTARKQFLGKSMETTFRKIAQLSPSSGFFTYGEFYRSKEPSFLNITTTIVFLSERSDLDNMSSVKISNTPHQKSLTEDATFNLIDYISKELQHNEKILKEYFKAMDSNLIISKIDLDGNITYANKKFSLVSGYSNEELVGQSYSIIKHPDVPKKLYTDILENAKNTNIWSANIANMAKDGSTYYVKSTIISIHDEDGKTYEYMSIKEDITELILTQKAYQKEKDFSEILLNTSQNIIIVIKNDAIYKTNDTFYKYFDFKDIDDFKSKHNCICELALKREGYIQEMINSKKWYEVISQNKDTVYKMLFKTKDSKERAFSVSSDVITIDNETLIVSSFSDITEVENARMQAESAEQLMSRFLANMSHEIRTPMNGIIGFSDLLLNTKLNKTQKKYSEIINNSANSLLNIINAILDFSKLQSHNIELDIIPIDIVEIIEDIYNLLKFTADRKAIKLTQSIDKNLRKNVYFDSTRLKQVITNLVSNAIKFTDAGGRVTISLDVLESLTHAQKVRIAVSDTGIGIAQENIGKIFSAFKQEDTSTTRKYGGTGLGLSISKDLVDIFDSELKVESELDKGSTFFFDLYLETSDETENKTAQTETKNTDAKPDAKDMSVLVVDDSNVNIILMKSILEEYKISVDTAYDGEEAINKVKNKTYDIVFMDINMPTMGGMDATKIIREFNKNIKIVALTANVIEGDKKRFMDAGMDDYLSKPLVISELERVLFGFNFDEFFQTTKEAVSLGDEVIFKLYDSILEVASEIVEEIKKAIENSDFKTIQNAAHKLKGASSSLRLNYINEISKTMEEDAVAELDRNFQAELNKIEKFFRLFKKSLEQAKTSKD</sequence>
<dbReference type="AlphaFoldDB" id="A0A5P8P3F2"/>
<dbReference type="CDD" id="cd00130">
    <property type="entry name" value="PAS"/>
    <property type="match status" value="1"/>
</dbReference>
<evidence type="ECO:0000256" key="8">
    <source>
        <dbReference type="ARBA" id="ARBA00022741"/>
    </source>
</evidence>
<dbReference type="Gene3D" id="3.30.450.20">
    <property type="entry name" value="PAS domain"/>
    <property type="match status" value="1"/>
</dbReference>
<dbReference type="InterPro" id="IPR011006">
    <property type="entry name" value="CheY-like_superfamily"/>
</dbReference>
<dbReference type="InterPro" id="IPR000700">
    <property type="entry name" value="PAS-assoc_C"/>
</dbReference>
<comment type="catalytic activity">
    <reaction evidence="1">
        <text>ATP + protein L-histidine = ADP + protein N-phospho-L-histidine.</text>
        <dbReference type="EC" id="2.7.13.3"/>
    </reaction>
</comment>
<evidence type="ECO:0000259" key="22">
    <source>
        <dbReference type="PROSITE" id="PS50894"/>
    </source>
</evidence>
<dbReference type="SMART" id="SM00387">
    <property type="entry name" value="HATPase_c"/>
    <property type="match status" value="1"/>
</dbReference>
<dbReference type="Pfam" id="PF00512">
    <property type="entry name" value="HisKA"/>
    <property type="match status" value="1"/>
</dbReference>
<evidence type="ECO:0000313" key="23">
    <source>
        <dbReference type="EMBL" id="QFR50224.1"/>
    </source>
</evidence>
<evidence type="ECO:0000259" key="19">
    <source>
        <dbReference type="PROSITE" id="PS50110"/>
    </source>
</evidence>
<dbReference type="InterPro" id="IPR035965">
    <property type="entry name" value="PAS-like_dom_sf"/>
</dbReference>
<evidence type="ECO:0000313" key="24">
    <source>
        <dbReference type="Proteomes" id="UP000326944"/>
    </source>
</evidence>
<gene>
    <name evidence="23" type="ORF">FJR48_10985</name>
</gene>
<feature type="modified residue" description="4-aspartylphosphate" evidence="17">
    <location>
        <position position="971"/>
    </location>
</feature>
<dbReference type="FunFam" id="1.10.287.130:FF:000002">
    <property type="entry name" value="Two-component osmosensing histidine kinase"/>
    <property type="match status" value="1"/>
</dbReference>
<dbReference type="RefSeq" id="WP_152308172.1">
    <property type="nucleotide sequence ID" value="NZ_CP043617.1"/>
</dbReference>
<dbReference type="Pfam" id="PF02518">
    <property type="entry name" value="HATPase_c"/>
    <property type="match status" value="1"/>
</dbReference>
<dbReference type="SMART" id="SM01204">
    <property type="entry name" value="FIST_C"/>
    <property type="match status" value="1"/>
</dbReference>
<dbReference type="InterPro" id="IPR013702">
    <property type="entry name" value="FIST_domain_N"/>
</dbReference>
<dbReference type="PROSITE" id="PS50894">
    <property type="entry name" value="HPT"/>
    <property type="match status" value="1"/>
</dbReference>
<keyword evidence="5 17" id="KW-0597">Phosphoprotein</keyword>
<accession>A0A5P8P3F2</accession>
<dbReference type="KEGG" id="sulg:FJR48_10985"/>
<dbReference type="NCBIfam" id="TIGR00229">
    <property type="entry name" value="sensory_box"/>
    <property type="match status" value="1"/>
</dbReference>
<dbReference type="SMART" id="SM00086">
    <property type="entry name" value="PAC"/>
    <property type="match status" value="2"/>
</dbReference>
<dbReference type="GO" id="GO:0000155">
    <property type="term" value="F:phosphorelay sensor kinase activity"/>
    <property type="evidence" value="ECO:0007669"/>
    <property type="project" value="InterPro"/>
</dbReference>
<dbReference type="InterPro" id="IPR001610">
    <property type="entry name" value="PAC"/>
</dbReference>
<dbReference type="SMART" id="SM00448">
    <property type="entry name" value="REC"/>
    <property type="match status" value="1"/>
</dbReference>
<dbReference type="PROSITE" id="PS50113">
    <property type="entry name" value="PAC"/>
    <property type="match status" value="1"/>
</dbReference>
<evidence type="ECO:0000256" key="1">
    <source>
        <dbReference type="ARBA" id="ARBA00000085"/>
    </source>
</evidence>
<evidence type="ECO:0000256" key="11">
    <source>
        <dbReference type="ARBA" id="ARBA00022989"/>
    </source>
</evidence>
<keyword evidence="6" id="KW-0808">Transferase</keyword>
<dbReference type="Proteomes" id="UP000326944">
    <property type="component" value="Chromosome"/>
</dbReference>
<dbReference type="Gene3D" id="3.40.50.2300">
    <property type="match status" value="1"/>
</dbReference>
<evidence type="ECO:0000256" key="2">
    <source>
        <dbReference type="ARBA" id="ARBA00004651"/>
    </source>
</evidence>
<evidence type="ECO:0000256" key="12">
    <source>
        <dbReference type="ARBA" id="ARBA00023012"/>
    </source>
</evidence>
<evidence type="ECO:0000256" key="15">
    <source>
        <dbReference type="ARBA" id="ARBA00068150"/>
    </source>
</evidence>
<dbReference type="GO" id="GO:0005524">
    <property type="term" value="F:ATP binding"/>
    <property type="evidence" value="ECO:0007669"/>
    <property type="project" value="UniProtKB-KW"/>
</dbReference>
<evidence type="ECO:0000256" key="17">
    <source>
        <dbReference type="PROSITE-ProRule" id="PRU00169"/>
    </source>
</evidence>
<dbReference type="InterPro" id="IPR019494">
    <property type="entry name" value="FIST_C"/>
</dbReference>
<dbReference type="SUPFAM" id="SSF55874">
    <property type="entry name" value="ATPase domain of HSP90 chaperone/DNA topoisomerase II/histidine kinase"/>
    <property type="match status" value="1"/>
</dbReference>
<dbReference type="SMART" id="SM00388">
    <property type="entry name" value="HisKA"/>
    <property type="match status" value="1"/>
</dbReference>
<keyword evidence="10" id="KW-0067">ATP-binding</keyword>
<dbReference type="SMART" id="SM00091">
    <property type="entry name" value="PAS"/>
    <property type="match status" value="1"/>
</dbReference>
<dbReference type="InterPro" id="IPR036641">
    <property type="entry name" value="HPT_dom_sf"/>
</dbReference>
<keyword evidence="13" id="KW-0472">Membrane</keyword>
<keyword evidence="9" id="KW-0418">Kinase</keyword>
<dbReference type="Pfam" id="PF13426">
    <property type="entry name" value="PAS_9"/>
    <property type="match status" value="1"/>
</dbReference>
<dbReference type="PROSITE" id="PS50112">
    <property type="entry name" value="PAS"/>
    <property type="match status" value="1"/>
</dbReference>
<evidence type="ECO:0000259" key="20">
    <source>
        <dbReference type="PROSITE" id="PS50112"/>
    </source>
</evidence>
<evidence type="ECO:0000256" key="3">
    <source>
        <dbReference type="ARBA" id="ARBA00012438"/>
    </source>
</evidence>
<dbReference type="OrthoDB" id="5372021at2"/>
<feature type="domain" description="PAC" evidence="21">
    <location>
        <begin position="479"/>
        <end position="533"/>
    </location>
</feature>
<feature type="domain" description="Histidine kinase" evidence="18">
    <location>
        <begin position="674"/>
        <end position="896"/>
    </location>
</feature>
<keyword evidence="24" id="KW-1185">Reference proteome</keyword>
<evidence type="ECO:0000256" key="13">
    <source>
        <dbReference type="ARBA" id="ARBA00023136"/>
    </source>
</evidence>
<organism evidence="23 24">
    <name type="scientific">Sulfurimonas lithotrophica</name>
    <dbReference type="NCBI Taxonomy" id="2590022"/>
    <lineage>
        <taxon>Bacteria</taxon>
        <taxon>Pseudomonadati</taxon>
        <taxon>Campylobacterota</taxon>
        <taxon>Epsilonproteobacteria</taxon>
        <taxon>Campylobacterales</taxon>
        <taxon>Sulfurimonadaceae</taxon>
        <taxon>Sulfurimonas</taxon>
    </lineage>
</organism>
<keyword evidence="4" id="KW-1003">Cell membrane</keyword>
<dbReference type="Gene3D" id="1.20.120.160">
    <property type="entry name" value="HPT domain"/>
    <property type="match status" value="1"/>
</dbReference>
<comment type="subcellular location">
    <subcellularLocation>
        <location evidence="2">Cell membrane</location>
        <topology evidence="2">Multi-pass membrane protein</topology>
    </subcellularLocation>
</comment>
<dbReference type="InterPro" id="IPR000014">
    <property type="entry name" value="PAS"/>
</dbReference>
<dbReference type="InterPro" id="IPR005467">
    <property type="entry name" value="His_kinase_dom"/>
</dbReference>
<dbReference type="CDD" id="cd17546">
    <property type="entry name" value="REC_hyHK_CKI1_RcsC-like"/>
    <property type="match status" value="1"/>
</dbReference>
<proteinExistence type="predicted"/>
<dbReference type="SUPFAM" id="SSF55785">
    <property type="entry name" value="PYP-like sensor domain (PAS domain)"/>
    <property type="match status" value="2"/>
</dbReference>
<evidence type="ECO:0000256" key="10">
    <source>
        <dbReference type="ARBA" id="ARBA00022840"/>
    </source>
</evidence>
<dbReference type="EMBL" id="CP043617">
    <property type="protein sequence ID" value="QFR50224.1"/>
    <property type="molecule type" value="Genomic_DNA"/>
</dbReference>
<dbReference type="CDD" id="cd00082">
    <property type="entry name" value="HisKA"/>
    <property type="match status" value="1"/>
</dbReference>
<evidence type="ECO:0000259" key="21">
    <source>
        <dbReference type="PROSITE" id="PS50113"/>
    </source>
</evidence>
<dbReference type="InterPro" id="IPR003661">
    <property type="entry name" value="HisK_dim/P_dom"/>
</dbReference>
<dbReference type="InterPro" id="IPR003594">
    <property type="entry name" value="HATPase_dom"/>
</dbReference>
<evidence type="ECO:0000256" key="14">
    <source>
        <dbReference type="ARBA" id="ARBA00064003"/>
    </source>
</evidence>
<dbReference type="PRINTS" id="PR00344">
    <property type="entry name" value="BCTRLSENSOR"/>
</dbReference>
<keyword evidence="8" id="KW-0547">Nucleotide-binding</keyword>
<dbReference type="Pfam" id="PF08495">
    <property type="entry name" value="FIST"/>
    <property type="match status" value="1"/>
</dbReference>
<dbReference type="Pfam" id="PF10442">
    <property type="entry name" value="FIST_C"/>
    <property type="match status" value="1"/>
</dbReference>
<comment type="subunit">
    <text evidence="14">At low DSF concentrations, interacts with RpfF.</text>
</comment>
<feature type="domain" description="PAS" evidence="20">
    <location>
        <begin position="406"/>
        <end position="479"/>
    </location>
</feature>
<reference evidence="23 24" key="1">
    <citation type="submission" date="2019-09" db="EMBL/GenBank/DDBJ databases">
        <title>Sulfurimonas gotlandica sp. nov., a chemoautotrophic and psychrotolerant epsilonproteobacterium isolated from a pelagic redoxcline, and an emended description of the genus Sulfurimonas.</title>
        <authorList>
            <person name="Wang S."/>
            <person name="Jiang L."/>
            <person name="Shao S."/>
        </authorList>
    </citation>
    <scope>NUCLEOTIDE SEQUENCE [LARGE SCALE GENOMIC DNA]</scope>
    <source>
        <strain evidence="23 24">GYSZ_1</strain>
    </source>
</reference>
<keyword evidence="11" id="KW-1133">Transmembrane helix</keyword>
<keyword evidence="12" id="KW-0902">Two-component regulatory system</keyword>
<evidence type="ECO:0000256" key="6">
    <source>
        <dbReference type="ARBA" id="ARBA00022679"/>
    </source>
</evidence>
<dbReference type="GO" id="GO:0005886">
    <property type="term" value="C:plasma membrane"/>
    <property type="evidence" value="ECO:0007669"/>
    <property type="project" value="UniProtKB-SubCell"/>
</dbReference>
<dbReference type="PANTHER" id="PTHR45339">
    <property type="entry name" value="HYBRID SIGNAL TRANSDUCTION HISTIDINE KINASE J"/>
    <property type="match status" value="1"/>
</dbReference>
<dbReference type="CDD" id="cd16922">
    <property type="entry name" value="HATPase_EvgS-ArcB-TorS-like"/>
    <property type="match status" value="1"/>
</dbReference>
<dbReference type="SMART" id="SM00897">
    <property type="entry name" value="FIST"/>
    <property type="match status" value="1"/>
</dbReference>
<dbReference type="PANTHER" id="PTHR45339:SF1">
    <property type="entry name" value="HYBRID SIGNAL TRANSDUCTION HISTIDINE KINASE J"/>
    <property type="match status" value="1"/>
</dbReference>
<dbReference type="Gene3D" id="1.10.287.130">
    <property type="match status" value="1"/>
</dbReference>
<dbReference type="EC" id="2.7.13.3" evidence="3"/>
<dbReference type="InterPro" id="IPR036097">
    <property type="entry name" value="HisK_dim/P_sf"/>
</dbReference>
<dbReference type="Gene3D" id="3.30.565.10">
    <property type="entry name" value="Histidine kinase-like ATPase, C-terminal domain"/>
    <property type="match status" value="1"/>
</dbReference>
<dbReference type="InterPro" id="IPR036890">
    <property type="entry name" value="HATPase_C_sf"/>
</dbReference>
<dbReference type="PROSITE" id="PS50109">
    <property type="entry name" value="HIS_KIN"/>
    <property type="match status" value="1"/>
</dbReference>
<evidence type="ECO:0000256" key="16">
    <source>
        <dbReference type="PROSITE-ProRule" id="PRU00110"/>
    </source>
</evidence>
<feature type="domain" description="Response regulatory" evidence="19">
    <location>
        <begin position="922"/>
        <end position="1036"/>
    </location>
</feature>
<dbReference type="InterPro" id="IPR004358">
    <property type="entry name" value="Sig_transdc_His_kin-like_C"/>
</dbReference>
<dbReference type="Pfam" id="PF00072">
    <property type="entry name" value="Response_reg"/>
    <property type="match status" value="1"/>
</dbReference>
<keyword evidence="7" id="KW-0812">Transmembrane</keyword>
<dbReference type="SUPFAM" id="SSF47384">
    <property type="entry name" value="Homodimeric domain of signal transducing histidine kinase"/>
    <property type="match status" value="1"/>
</dbReference>
<protein>
    <recommendedName>
        <fullName evidence="15">Sensory/regulatory protein RpfC</fullName>
        <ecNumber evidence="3">2.7.13.3</ecNumber>
    </recommendedName>
</protein>
<feature type="domain" description="HPt" evidence="22">
    <location>
        <begin position="1051"/>
        <end position="1149"/>
    </location>
</feature>
<evidence type="ECO:0000259" key="18">
    <source>
        <dbReference type="PROSITE" id="PS50109"/>
    </source>
</evidence>
<feature type="modified residue" description="Phosphohistidine" evidence="16">
    <location>
        <position position="1090"/>
    </location>
</feature>